<evidence type="ECO:0000259" key="1">
    <source>
        <dbReference type="PROSITE" id="PS51352"/>
    </source>
</evidence>
<dbReference type="GO" id="GO:0015035">
    <property type="term" value="F:protein-disulfide reductase activity"/>
    <property type="evidence" value="ECO:0007669"/>
    <property type="project" value="TreeGrafter"/>
</dbReference>
<dbReference type="InterPro" id="IPR013766">
    <property type="entry name" value="Thioredoxin_domain"/>
</dbReference>
<accession>A0A6C0HZD2</accession>
<dbReference type="PANTHER" id="PTHR45663:SF11">
    <property type="entry name" value="GEO12009P1"/>
    <property type="match status" value="1"/>
</dbReference>
<sequence length="142" mass="16123">MEKSIIEKSIMEKSIMQKSIITSLTPEELSTLQRSLRDRLIVVKFGAEWCAPCKKIKPLWNEWISIAPSNIVIVDIDIDESIDLYVQLKAKKMVKGVPTILAFAGDVKRDQWYIPDDSVSGGNEGDVKNFMNRCFMKAKTLT</sequence>
<dbReference type="InterPro" id="IPR036249">
    <property type="entry name" value="Thioredoxin-like_sf"/>
</dbReference>
<dbReference type="AlphaFoldDB" id="A0A6C0HZD2"/>
<dbReference type="PROSITE" id="PS51352">
    <property type="entry name" value="THIOREDOXIN_2"/>
    <property type="match status" value="1"/>
</dbReference>
<proteinExistence type="predicted"/>
<protein>
    <recommendedName>
        <fullName evidence="1">Thioredoxin domain-containing protein</fullName>
    </recommendedName>
</protein>
<feature type="domain" description="Thioredoxin" evidence="1">
    <location>
        <begin position="9"/>
        <end position="141"/>
    </location>
</feature>
<name>A0A6C0HZD2_9ZZZZ</name>
<dbReference type="CDD" id="cd02947">
    <property type="entry name" value="TRX_family"/>
    <property type="match status" value="1"/>
</dbReference>
<dbReference type="GO" id="GO:0005737">
    <property type="term" value="C:cytoplasm"/>
    <property type="evidence" value="ECO:0007669"/>
    <property type="project" value="TreeGrafter"/>
</dbReference>
<evidence type="ECO:0000313" key="2">
    <source>
        <dbReference type="EMBL" id="QHT85223.1"/>
    </source>
</evidence>
<reference evidence="2" key="1">
    <citation type="journal article" date="2020" name="Nature">
        <title>Giant virus diversity and host interactions through global metagenomics.</title>
        <authorList>
            <person name="Schulz F."/>
            <person name="Roux S."/>
            <person name="Paez-Espino D."/>
            <person name="Jungbluth S."/>
            <person name="Walsh D.A."/>
            <person name="Denef V.J."/>
            <person name="McMahon K.D."/>
            <person name="Konstantinidis K.T."/>
            <person name="Eloe-Fadrosh E.A."/>
            <person name="Kyrpides N.C."/>
            <person name="Woyke T."/>
        </authorList>
    </citation>
    <scope>NUCLEOTIDE SEQUENCE</scope>
    <source>
        <strain evidence="2">GVMAG-M-3300023184-178</strain>
    </source>
</reference>
<dbReference type="EMBL" id="MN740040">
    <property type="protein sequence ID" value="QHT85223.1"/>
    <property type="molecule type" value="Genomic_DNA"/>
</dbReference>
<organism evidence="2">
    <name type="scientific">viral metagenome</name>
    <dbReference type="NCBI Taxonomy" id="1070528"/>
    <lineage>
        <taxon>unclassified sequences</taxon>
        <taxon>metagenomes</taxon>
        <taxon>organismal metagenomes</taxon>
    </lineage>
</organism>
<dbReference type="Pfam" id="PF00085">
    <property type="entry name" value="Thioredoxin"/>
    <property type="match status" value="1"/>
</dbReference>
<dbReference type="Gene3D" id="3.40.30.10">
    <property type="entry name" value="Glutaredoxin"/>
    <property type="match status" value="1"/>
</dbReference>
<dbReference type="PANTHER" id="PTHR45663">
    <property type="entry name" value="GEO12009P1"/>
    <property type="match status" value="1"/>
</dbReference>
<dbReference type="PRINTS" id="PR00421">
    <property type="entry name" value="THIOREDOXIN"/>
</dbReference>
<dbReference type="SUPFAM" id="SSF52833">
    <property type="entry name" value="Thioredoxin-like"/>
    <property type="match status" value="1"/>
</dbReference>